<evidence type="ECO:0000256" key="1">
    <source>
        <dbReference type="ARBA" id="ARBA00022630"/>
    </source>
</evidence>
<keyword evidence="4" id="KW-0503">Monooxygenase</keyword>
<sequence>MRIGIGLPNQVRDVRSSVIPAWAERAEKAGFVSLGTVGRHAYPGVADTVALAAAAAVTSRAELITGVLLGPTWPAPLLAKELAGIDGVSGGRLTVGLGVGGREDDFVADGYGPRGRGARFDRDLEVYRSVWQGEPVGGGPNAAVPQGTRQIPMLFGGFAPAALDRMARWGEGYVGGSMPAQFVSPTYDAARDAWQRAGRDGEPRLVALVYFALADGDAGKRNVHDYYTATGEEMATQISAAVCDSPAKLEEARSSFADIGATDIVFNPATDDIDDIARLADVVL</sequence>
<evidence type="ECO:0000313" key="7">
    <source>
        <dbReference type="Proteomes" id="UP000076512"/>
    </source>
</evidence>
<dbReference type="PANTHER" id="PTHR42847">
    <property type="entry name" value="ALKANESULFONATE MONOOXYGENASE"/>
    <property type="match status" value="1"/>
</dbReference>
<gene>
    <name evidence="6" type="ORF">AWN90_24920</name>
</gene>
<keyword evidence="1" id="KW-0285">Flavoprotein</keyword>
<keyword evidence="7" id="KW-1185">Reference proteome</keyword>
<keyword evidence="2" id="KW-0288">FMN</keyword>
<proteinExistence type="predicted"/>
<evidence type="ECO:0000259" key="5">
    <source>
        <dbReference type="Pfam" id="PF00296"/>
    </source>
</evidence>
<dbReference type="InterPro" id="IPR011251">
    <property type="entry name" value="Luciferase-like_dom"/>
</dbReference>
<dbReference type="OrthoDB" id="5723200at2"/>
<dbReference type="STRING" id="455432.AWN90_24920"/>
<dbReference type="AlphaFoldDB" id="A0A164NGF3"/>
<accession>A0A164NGF3</accession>
<reference evidence="6 7" key="1">
    <citation type="submission" date="2016-04" db="EMBL/GenBank/DDBJ databases">
        <authorList>
            <person name="Evans L.H."/>
            <person name="Alamgir A."/>
            <person name="Owens N."/>
            <person name="Weber N.D."/>
            <person name="Virtaneva K."/>
            <person name="Barbian K."/>
            <person name="Babar A."/>
            <person name="Rosenke K."/>
        </authorList>
    </citation>
    <scope>NUCLEOTIDE SEQUENCE [LARGE SCALE GENOMIC DNA]</scope>
    <source>
        <strain evidence="6 7">IFM 0406</strain>
    </source>
</reference>
<organism evidence="6 7">
    <name type="scientific">Nocardia terpenica</name>
    <dbReference type="NCBI Taxonomy" id="455432"/>
    <lineage>
        <taxon>Bacteria</taxon>
        <taxon>Bacillati</taxon>
        <taxon>Actinomycetota</taxon>
        <taxon>Actinomycetes</taxon>
        <taxon>Mycobacteriales</taxon>
        <taxon>Nocardiaceae</taxon>
        <taxon>Nocardia</taxon>
    </lineage>
</organism>
<comment type="caution">
    <text evidence="6">The sequence shown here is derived from an EMBL/GenBank/DDBJ whole genome shotgun (WGS) entry which is preliminary data.</text>
</comment>
<protein>
    <submittedName>
        <fullName evidence="6">MmcJ protein</fullName>
    </submittedName>
</protein>
<dbReference type="EMBL" id="LWGR01000005">
    <property type="protein sequence ID" value="KZM74337.1"/>
    <property type="molecule type" value="Genomic_DNA"/>
</dbReference>
<evidence type="ECO:0000256" key="2">
    <source>
        <dbReference type="ARBA" id="ARBA00022643"/>
    </source>
</evidence>
<feature type="domain" description="Luciferase-like" evidence="5">
    <location>
        <begin position="19"/>
        <end position="238"/>
    </location>
</feature>
<dbReference type="GO" id="GO:0046306">
    <property type="term" value="P:alkanesulfonate catabolic process"/>
    <property type="evidence" value="ECO:0007669"/>
    <property type="project" value="TreeGrafter"/>
</dbReference>
<name>A0A164NGF3_9NOCA</name>
<dbReference type="SUPFAM" id="SSF51679">
    <property type="entry name" value="Bacterial luciferase-like"/>
    <property type="match status" value="1"/>
</dbReference>
<dbReference type="Proteomes" id="UP000076512">
    <property type="component" value="Unassembled WGS sequence"/>
</dbReference>
<evidence type="ECO:0000313" key="6">
    <source>
        <dbReference type="EMBL" id="KZM74337.1"/>
    </source>
</evidence>
<evidence type="ECO:0000256" key="3">
    <source>
        <dbReference type="ARBA" id="ARBA00023002"/>
    </source>
</evidence>
<dbReference type="PANTHER" id="PTHR42847:SF4">
    <property type="entry name" value="ALKANESULFONATE MONOOXYGENASE-RELATED"/>
    <property type="match status" value="1"/>
</dbReference>
<keyword evidence="3" id="KW-0560">Oxidoreductase</keyword>
<dbReference type="InterPro" id="IPR036661">
    <property type="entry name" value="Luciferase-like_sf"/>
</dbReference>
<dbReference type="Gene3D" id="3.20.20.30">
    <property type="entry name" value="Luciferase-like domain"/>
    <property type="match status" value="1"/>
</dbReference>
<dbReference type="Pfam" id="PF00296">
    <property type="entry name" value="Bac_luciferase"/>
    <property type="match status" value="1"/>
</dbReference>
<dbReference type="RefSeq" id="WP_067587607.1">
    <property type="nucleotide sequence ID" value="NZ_JABMCZ010000005.1"/>
</dbReference>
<dbReference type="InterPro" id="IPR050172">
    <property type="entry name" value="SsuD_RutA_monooxygenase"/>
</dbReference>
<dbReference type="GO" id="GO:0008726">
    <property type="term" value="F:alkanesulfonate monooxygenase activity"/>
    <property type="evidence" value="ECO:0007669"/>
    <property type="project" value="TreeGrafter"/>
</dbReference>
<evidence type="ECO:0000256" key="4">
    <source>
        <dbReference type="ARBA" id="ARBA00023033"/>
    </source>
</evidence>